<reference evidence="10 11" key="1">
    <citation type="submission" date="2019-08" db="EMBL/GenBank/DDBJ databases">
        <title>Bradymonadales sp. TMQ2.</title>
        <authorList>
            <person name="Liang Q."/>
        </authorList>
    </citation>
    <scope>NUCLEOTIDE SEQUENCE [LARGE SCALE GENOMIC DNA]</scope>
    <source>
        <strain evidence="10 11">TMQ2</strain>
    </source>
</reference>
<keyword evidence="4 8" id="KW-0694">RNA-binding</keyword>
<keyword evidence="5 8" id="KW-0689">Ribosomal protein</keyword>
<dbReference type="Pfam" id="PF01649">
    <property type="entry name" value="Ribosomal_S20p"/>
    <property type="match status" value="1"/>
</dbReference>
<dbReference type="RefSeq" id="WP_146973719.1">
    <property type="nucleotide sequence ID" value="NZ_VOSL01000028.1"/>
</dbReference>
<dbReference type="AlphaFoldDB" id="A0A5C6XN16"/>
<dbReference type="GO" id="GO:0003735">
    <property type="term" value="F:structural constituent of ribosome"/>
    <property type="evidence" value="ECO:0007669"/>
    <property type="project" value="InterPro"/>
</dbReference>
<gene>
    <name evidence="8" type="primary">rpsT</name>
    <name evidence="10" type="ORF">FRC96_06610</name>
</gene>
<dbReference type="GO" id="GO:0006412">
    <property type="term" value="P:translation"/>
    <property type="evidence" value="ECO:0007669"/>
    <property type="project" value="UniProtKB-UniRule"/>
</dbReference>
<dbReference type="InterPro" id="IPR002583">
    <property type="entry name" value="Ribosomal_bS20"/>
</dbReference>
<dbReference type="HAMAP" id="MF_00500">
    <property type="entry name" value="Ribosomal_bS20"/>
    <property type="match status" value="1"/>
</dbReference>
<comment type="similarity">
    <text evidence="2 8">Belongs to the bacterial ribosomal protein bS20 family.</text>
</comment>
<organism evidence="10 11">
    <name type="scientific">Lujinxingia vulgaris</name>
    <dbReference type="NCBI Taxonomy" id="2600176"/>
    <lineage>
        <taxon>Bacteria</taxon>
        <taxon>Deltaproteobacteria</taxon>
        <taxon>Bradymonadales</taxon>
        <taxon>Lujinxingiaceae</taxon>
        <taxon>Lujinxingia</taxon>
    </lineage>
</organism>
<dbReference type="FunFam" id="1.20.58.110:FF:000001">
    <property type="entry name" value="30S ribosomal protein S20"/>
    <property type="match status" value="1"/>
</dbReference>
<feature type="region of interest" description="Disordered" evidence="9">
    <location>
        <begin position="1"/>
        <end position="24"/>
    </location>
</feature>
<evidence type="ECO:0000256" key="3">
    <source>
        <dbReference type="ARBA" id="ARBA00022730"/>
    </source>
</evidence>
<evidence type="ECO:0000256" key="5">
    <source>
        <dbReference type="ARBA" id="ARBA00022980"/>
    </source>
</evidence>
<dbReference type="PANTHER" id="PTHR33398:SF1">
    <property type="entry name" value="SMALL RIBOSOMAL SUBUNIT PROTEIN BS20C"/>
    <property type="match status" value="1"/>
</dbReference>
<dbReference type="InterPro" id="IPR036510">
    <property type="entry name" value="Ribosomal_bS20_sf"/>
</dbReference>
<dbReference type="NCBIfam" id="TIGR00029">
    <property type="entry name" value="S20"/>
    <property type="match status" value="1"/>
</dbReference>
<dbReference type="GO" id="GO:0005829">
    <property type="term" value="C:cytosol"/>
    <property type="evidence" value="ECO:0007669"/>
    <property type="project" value="TreeGrafter"/>
</dbReference>
<accession>A0A5C6XN16</accession>
<dbReference type="EMBL" id="VOSL01000028">
    <property type="protein sequence ID" value="TXD39689.1"/>
    <property type="molecule type" value="Genomic_DNA"/>
</dbReference>
<evidence type="ECO:0000256" key="8">
    <source>
        <dbReference type="HAMAP-Rule" id="MF_00500"/>
    </source>
</evidence>
<sequence>MANSKSAKKRAQQNIVRRDRNRDVRSALRTKARKFLSAVESGDVSAAETSLRNVESALDSAASKGVIPRKRAARKASRLAQHLEKLRAQG</sequence>
<keyword evidence="6 8" id="KW-0687">Ribonucleoprotein</keyword>
<evidence type="ECO:0000313" key="11">
    <source>
        <dbReference type="Proteomes" id="UP000321046"/>
    </source>
</evidence>
<evidence type="ECO:0000313" key="10">
    <source>
        <dbReference type="EMBL" id="TXD39689.1"/>
    </source>
</evidence>
<feature type="compositionally biased region" description="Basic residues" evidence="9">
    <location>
        <begin position="1"/>
        <end position="11"/>
    </location>
</feature>
<evidence type="ECO:0000256" key="1">
    <source>
        <dbReference type="ARBA" id="ARBA00003134"/>
    </source>
</evidence>
<dbReference type="Gene3D" id="1.20.58.110">
    <property type="entry name" value="Ribosomal protein S20"/>
    <property type="match status" value="1"/>
</dbReference>
<dbReference type="GO" id="GO:0015935">
    <property type="term" value="C:small ribosomal subunit"/>
    <property type="evidence" value="ECO:0007669"/>
    <property type="project" value="TreeGrafter"/>
</dbReference>
<evidence type="ECO:0000256" key="9">
    <source>
        <dbReference type="SAM" id="MobiDB-lite"/>
    </source>
</evidence>
<dbReference type="Proteomes" id="UP000321046">
    <property type="component" value="Unassembled WGS sequence"/>
</dbReference>
<comment type="function">
    <text evidence="1 8">Binds directly to 16S ribosomal RNA.</text>
</comment>
<dbReference type="SUPFAM" id="SSF46992">
    <property type="entry name" value="Ribosomal protein S20"/>
    <property type="match status" value="1"/>
</dbReference>
<proteinExistence type="inferred from homology"/>
<evidence type="ECO:0000256" key="7">
    <source>
        <dbReference type="ARBA" id="ARBA00035136"/>
    </source>
</evidence>
<dbReference type="PANTHER" id="PTHR33398">
    <property type="entry name" value="30S RIBOSOMAL PROTEIN S20"/>
    <property type="match status" value="1"/>
</dbReference>
<evidence type="ECO:0000256" key="2">
    <source>
        <dbReference type="ARBA" id="ARBA00007634"/>
    </source>
</evidence>
<evidence type="ECO:0000256" key="6">
    <source>
        <dbReference type="ARBA" id="ARBA00023274"/>
    </source>
</evidence>
<evidence type="ECO:0000256" key="4">
    <source>
        <dbReference type="ARBA" id="ARBA00022884"/>
    </source>
</evidence>
<comment type="caution">
    <text evidence="10">The sequence shown here is derived from an EMBL/GenBank/DDBJ whole genome shotgun (WGS) entry which is preliminary data.</text>
</comment>
<protein>
    <recommendedName>
        <fullName evidence="7 8">Small ribosomal subunit protein bS20</fullName>
    </recommendedName>
</protein>
<dbReference type="GO" id="GO:0070181">
    <property type="term" value="F:small ribosomal subunit rRNA binding"/>
    <property type="evidence" value="ECO:0007669"/>
    <property type="project" value="TreeGrafter"/>
</dbReference>
<dbReference type="OrthoDB" id="9807974at2"/>
<name>A0A5C6XN16_9DELT</name>
<keyword evidence="3 8" id="KW-0699">rRNA-binding</keyword>